<dbReference type="InterPro" id="IPR056632">
    <property type="entry name" value="DUF7730"/>
</dbReference>
<dbReference type="EMBL" id="QPMT01000014">
    <property type="protein sequence ID" value="KAF4860028.1"/>
    <property type="molecule type" value="Genomic_DNA"/>
</dbReference>
<feature type="region of interest" description="Disordered" evidence="1">
    <location>
        <begin position="56"/>
        <end position="80"/>
    </location>
</feature>
<organism evidence="3 4">
    <name type="scientific">Colletotrichum siamense</name>
    <name type="common">Anthracnose fungus</name>
    <dbReference type="NCBI Taxonomy" id="690259"/>
    <lineage>
        <taxon>Eukaryota</taxon>
        <taxon>Fungi</taxon>
        <taxon>Dikarya</taxon>
        <taxon>Ascomycota</taxon>
        <taxon>Pezizomycotina</taxon>
        <taxon>Sordariomycetes</taxon>
        <taxon>Hypocreomycetidae</taxon>
        <taxon>Glomerellales</taxon>
        <taxon>Glomerellaceae</taxon>
        <taxon>Colletotrichum</taxon>
        <taxon>Colletotrichum gloeosporioides species complex</taxon>
    </lineage>
</organism>
<dbReference type="Pfam" id="PF24864">
    <property type="entry name" value="DUF7730"/>
    <property type="match status" value="1"/>
</dbReference>
<evidence type="ECO:0000256" key="1">
    <source>
        <dbReference type="SAM" id="MobiDB-lite"/>
    </source>
</evidence>
<protein>
    <recommendedName>
        <fullName evidence="2">DUF7730 domain-containing protein</fullName>
    </recommendedName>
</protein>
<reference evidence="3" key="1">
    <citation type="submission" date="2019-06" db="EMBL/GenBank/DDBJ databases">
        <authorList>
            <person name="Gan P."/>
            <person name="Shirasu K."/>
        </authorList>
    </citation>
    <scope>NUCLEOTIDE SEQUENCE [LARGE SCALE GENOMIC DNA]</scope>
    <source>
        <strain evidence="3">CAD2</strain>
    </source>
</reference>
<evidence type="ECO:0000313" key="3">
    <source>
        <dbReference type="EMBL" id="KAF4860028.1"/>
    </source>
</evidence>
<evidence type="ECO:0000259" key="2">
    <source>
        <dbReference type="Pfam" id="PF24864"/>
    </source>
</evidence>
<feature type="domain" description="DUF7730" evidence="2">
    <location>
        <begin position="93"/>
        <end position="258"/>
    </location>
</feature>
<name>A0A9P5EU41_COLSI</name>
<accession>A0A9P5EU41</accession>
<dbReference type="Proteomes" id="UP000711996">
    <property type="component" value="Unassembled WGS sequence"/>
</dbReference>
<dbReference type="AlphaFoldDB" id="A0A9P5EU41"/>
<dbReference type="OrthoDB" id="10255963at2759"/>
<gene>
    <name evidence="3" type="ORF">CGCSCA2_v005733</name>
</gene>
<proteinExistence type="predicted"/>
<comment type="caution">
    <text evidence="3">The sequence shown here is derived from an EMBL/GenBank/DDBJ whole genome shotgun (WGS) entry which is preliminary data.</text>
</comment>
<keyword evidence="4" id="KW-1185">Reference proteome</keyword>
<evidence type="ECO:0000313" key="4">
    <source>
        <dbReference type="Proteomes" id="UP000711996"/>
    </source>
</evidence>
<sequence length="583" mass="68022">MGHRSLLRRASKSCLGGFKKVFSTRSDRHDDFLAISKTSTKSFKFSFKTTSLWKRTTPEEDEKTCKPKPNNTDTTPEATPRIKDPELRRQAYPQGQSHLFRRLPPEIREQIYKEFWVACGVERHAFLEDGHMRYSPCVTDHEAPDERQLGLASDFRKAPQVQWHPEWFLRMQSPWCNHWRCEELWEDIKEGRKVDLNEGQNQAFMSLLVSCKRVHDESIDSFRESRILNITNGHTLQRLLKYPRPRYVSAARTINISLREDSGNWLYLNGGSIWHTLAAKETKATKVYVWLDAECPLTRRLLTEFRELYTGIPAEIAPKLTIDFPCDAEDGFWAWGEVEVQEQNAMFHFALANGNSQCYPTWPWRPDGSKRPAAPIQNWPTIRDCKKPDDDQGFKNFWGVQMPVYFTVRQCDNRSGRGNGAKELRVTYGLFYEKDGFNSNGHPYDWENVVITWRQFGDSYYKDEIWLSAHKGGRRITGWENIPQTVDSANWFEANGKSHNHPKVYVGWCKHAMFFDKGGLKDVLSCLTDNEYRTDDWYYVARTKSDLLNASPGTDHWTKFENENWGDAWSKPSNEYWAACDRA</sequence>